<feature type="transmembrane region" description="Helical" evidence="7">
    <location>
        <begin position="21"/>
        <end position="48"/>
    </location>
</feature>
<dbReference type="Gene3D" id="1.10.3720.10">
    <property type="entry name" value="MetI-like"/>
    <property type="match status" value="1"/>
</dbReference>
<evidence type="ECO:0000259" key="8">
    <source>
        <dbReference type="PROSITE" id="PS50928"/>
    </source>
</evidence>
<keyword evidence="2 7" id="KW-0813">Transport</keyword>
<dbReference type="InterPro" id="IPR000515">
    <property type="entry name" value="MetI-like"/>
</dbReference>
<reference evidence="9 10" key="1">
    <citation type="submission" date="2016-10" db="EMBL/GenBank/DDBJ databases">
        <authorList>
            <person name="de Groot N.N."/>
        </authorList>
    </citation>
    <scope>NUCLEOTIDE SEQUENCE [LARGE SCALE GENOMIC DNA]</scope>
    <source>
        <strain evidence="9 10">SLAS-1</strain>
    </source>
</reference>
<dbReference type="AlphaFoldDB" id="A0A1G9RK22"/>
<dbReference type="GO" id="GO:0005886">
    <property type="term" value="C:plasma membrane"/>
    <property type="evidence" value="ECO:0007669"/>
    <property type="project" value="UniProtKB-SubCell"/>
</dbReference>
<evidence type="ECO:0000256" key="7">
    <source>
        <dbReference type="RuleBase" id="RU363032"/>
    </source>
</evidence>
<evidence type="ECO:0000256" key="1">
    <source>
        <dbReference type="ARBA" id="ARBA00004651"/>
    </source>
</evidence>
<accession>A0A1G9RK22</accession>
<keyword evidence="4 7" id="KW-0812">Transmembrane</keyword>
<comment type="subcellular location">
    <subcellularLocation>
        <location evidence="1 7">Cell membrane</location>
        <topology evidence="1 7">Multi-pass membrane protein</topology>
    </subcellularLocation>
</comment>
<dbReference type="GO" id="GO:0055085">
    <property type="term" value="P:transmembrane transport"/>
    <property type="evidence" value="ECO:0007669"/>
    <property type="project" value="InterPro"/>
</dbReference>
<dbReference type="RefSeq" id="WP_089761476.1">
    <property type="nucleotide sequence ID" value="NZ_FNGO01000022.1"/>
</dbReference>
<name>A0A1G9RK22_9FIRM</name>
<dbReference type="PROSITE" id="PS50928">
    <property type="entry name" value="ABC_TM1"/>
    <property type="match status" value="1"/>
</dbReference>
<sequence>MQQDSASQGESLRDRLKSEKMTAFFFCLPALIPLTVFWVFPLLFALYLSMTNWDLMMPVYDFVGPENYLRLFRDPEFYRTLWNTLYFTAGSVIPAVLGGLILAIIVKGKVLGRTVHQTLLFSPWVTPLVAMAIVFSWIFDPGTGLINYILQLFNLPALPWYASSDWAMPVVIAVSVWRTLGYSMVFYVVALERIPDSIYEQAKIDGVNFWSRFRHITLPLVSPTTLFLSVVLTIQALRAFDQIDIITQGGPAGATRTLLYHYYQSAFERFHAGEAAAIGIVILVIAGLFALAQFLISKKYVHYQ</sequence>
<keyword evidence="3" id="KW-1003">Cell membrane</keyword>
<feature type="domain" description="ABC transmembrane type-1" evidence="8">
    <location>
        <begin position="81"/>
        <end position="293"/>
    </location>
</feature>
<evidence type="ECO:0000256" key="3">
    <source>
        <dbReference type="ARBA" id="ARBA00022475"/>
    </source>
</evidence>
<dbReference type="InterPro" id="IPR051393">
    <property type="entry name" value="ABC_transporter_permease"/>
</dbReference>
<dbReference type="InterPro" id="IPR035906">
    <property type="entry name" value="MetI-like_sf"/>
</dbReference>
<evidence type="ECO:0000256" key="5">
    <source>
        <dbReference type="ARBA" id="ARBA00022989"/>
    </source>
</evidence>
<comment type="similarity">
    <text evidence="7">Belongs to the binding-protein-dependent transport system permease family.</text>
</comment>
<evidence type="ECO:0000256" key="6">
    <source>
        <dbReference type="ARBA" id="ARBA00023136"/>
    </source>
</evidence>
<dbReference type="PANTHER" id="PTHR30193:SF37">
    <property type="entry name" value="INNER MEMBRANE ABC TRANSPORTER PERMEASE PROTEIN YCJO"/>
    <property type="match status" value="1"/>
</dbReference>
<feature type="transmembrane region" description="Helical" evidence="7">
    <location>
        <begin position="85"/>
        <end position="106"/>
    </location>
</feature>
<keyword evidence="5 7" id="KW-1133">Transmembrane helix</keyword>
<evidence type="ECO:0000256" key="4">
    <source>
        <dbReference type="ARBA" id="ARBA00022692"/>
    </source>
</evidence>
<gene>
    <name evidence="9" type="ORF">SAMN04488692_12234</name>
</gene>
<feature type="transmembrane region" description="Helical" evidence="7">
    <location>
        <begin position="166"/>
        <end position="189"/>
    </location>
</feature>
<proteinExistence type="inferred from homology"/>
<organism evidence="9 10">
    <name type="scientific">Halarsenatibacter silvermanii</name>
    <dbReference type="NCBI Taxonomy" id="321763"/>
    <lineage>
        <taxon>Bacteria</taxon>
        <taxon>Bacillati</taxon>
        <taxon>Bacillota</taxon>
        <taxon>Clostridia</taxon>
        <taxon>Halanaerobiales</taxon>
        <taxon>Halarsenatibacteraceae</taxon>
        <taxon>Halarsenatibacter</taxon>
    </lineage>
</organism>
<dbReference type="Proteomes" id="UP000199476">
    <property type="component" value="Unassembled WGS sequence"/>
</dbReference>
<feature type="transmembrane region" description="Helical" evidence="7">
    <location>
        <begin position="216"/>
        <end position="237"/>
    </location>
</feature>
<dbReference type="SUPFAM" id="SSF161098">
    <property type="entry name" value="MetI-like"/>
    <property type="match status" value="1"/>
</dbReference>
<evidence type="ECO:0000256" key="2">
    <source>
        <dbReference type="ARBA" id="ARBA00022448"/>
    </source>
</evidence>
<feature type="transmembrane region" description="Helical" evidence="7">
    <location>
        <begin position="275"/>
        <end position="296"/>
    </location>
</feature>
<dbReference type="EMBL" id="FNGO01000022">
    <property type="protein sequence ID" value="SDM23632.1"/>
    <property type="molecule type" value="Genomic_DNA"/>
</dbReference>
<feature type="transmembrane region" description="Helical" evidence="7">
    <location>
        <begin position="118"/>
        <end position="139"/>
    </location>
</feature>
<dbReference type="Pfam" id="PF00528">
    <property type="entry name" value="BPD_transp_1"/>
    <property type="match status" value="1"/>
</dbReference>
<protein>
    <submittedName>
        <fullName evidence="9">Carbohydrate ABC transporter membrane protein 1, CUT1 family</fullName>
    </submittedName>
</protein>
<dbReference type="OrthoDB" id="9779462at2"/>
<dbReference type="SUPFAM" id="SSF160964">
    <property type="entry name" value="MalF N-terminal region-like"/>
    <property type="match status" value="1"/>
</dbReference>
<dbReference type="PANTHER" id="PTHR30193">
    <property type="entry name" value="ABC TRANSPORTER PERMEASE PROTEIN"/>
    <property type="match status" value="1"/>
</dbReference>
<dbReference type="CDD" id="cd06261">
    <property type="entry name" value="TM_PBP2"/>
    <property type="match status" value="1"/>
</dbReference>
<keyword evidence="6 7" id="KW-0472">Membrane</keyword>
<keyword evidence="10" id="KW-1185">Reference proteome</keyword>
<dbReference type="STRING" id="321763.SAMN04488692_12234"/>
<evidence type="ECO:0000313" key="9">
    <source>
        <dbReference type="EMBL" id="SDM23632.1"/>
    </source>
</evidence>
<evidence type="ECO:0000313" key="10">
    <source>
        <dbReference type="Proteomes" id="UP000199476"/>
    </source>
</evidence>